<dbReference type="Proteomes" id="UP000323257">
    <property type="component" value="Unassembled WGS sequence"/>
</dbReference>
<evidence type="ECO:0000313" key="5">
    <source>
        <dbReference type="EMBL" id="TYP75371.1"/>
    </source>
</evidence>
<protein>
    <submittedName>
        <fullName evidence="5">Phosphoribosyl 1,2-cyclic phosphodiesterase</fullName>
    </submittedName>
</protein>
<name>A0A5S5C7H7_9BACL</name>
<dbReference type="AlphaFoldDB" id="A0A5S5C7H7"/>
<evidence type="ECO:0000256" key="2">
    <source>
        <dbReference type="ARBA" id="ARBA00034301"/>
    </source>
</evidence>
<comment type="catalytic activity">
    <reaction evidence="1">
        <text>3',5'-cyclic CMP + H2O = CMP + H(+)</text>
        <dbReference type="Rhea" id="RHEA:72675"/>
        <dbReference type="ChEBI" id="CHEBI:15377"/>
        <dbReference type="ChEBI" id="CHEBI:15378"/>
        <dbReference type="ChEBI" id="CHEBI:58003"/>
        <dbReference type="ChEBI" id="CHEBI:60377"/>
    </reaction>
    <physiologicalReaction direction="left-to-right" evidence="1">
        <dbReference type="Rhea" id="RHEA:72676"/>
    </physiologicalReaction>
</comment>
<dbReference type="Pfam" id="PF12706">
    <property type="entry name" value="Lactamase_B_2"/>
    <property type="match status" value="1"/>
</dbReference>
<gene>
    <name evidence="5" type="ORF">BCM02_10447</name>
</gene>
<evidence type="ECO:0000256" key="3">
    <source>
        <dbReference type="ARBA" id="ARBA00048505"/>
    </source>
</evidence>
<comment type="function">
    <text evidence="2">Counteracts the endogenous Pycsar antiviral defense system. Phosphodiesterase that enables metal-dependent hydrolysis of host cyclic nucleotide Pycsar defense signals such as cCMP and cUMP.</text>
</comment>
<dbReference type="InterPro" id="IPR052533">
    <property type="entry name" value="WalJ/YycJ-like"/>
</dbReference>
<dbReference type="EMBL" id="VNHS01000004">
    <property type="protein sequence ID" value="TYP75371.1"/>
    <property type="molecule type" value="Genomic_DNA"/>
</dbReference>
<accession>A0A5S5C7H7</accession>
<evidence type="ECO:0000256" key="1">
    <source>
        <dbReference type="ARBA" id="ARBA00034221"/>
    </source>
</evidence>
<comment type="caution">
    <text evidence="5">The sequence shown here is derived from an EMBL/GenBank/DDBJ whole genome shotgun (WGS) entry which is preliminary data.</text>
</comment>
<dbReference type="InterPro" id="IPR001279">
    <property type="entry name" value="Metallo-B-lactamas"/>
</dbReference>
<evidence type="ECO:0000259" key="4">
    <source>
        <dbReference type="SMART" id="SM00849"/>
    </source>
</evidence>
<dbReference type="PANTHER" id="PTHR47619:SF1">
    <property type="entry name" value="EXODEOXYRIBONUCLEASE WALJ"/>
    <property type="match status" value="1"/>
</dbReference>
<organism evidence="5 6">
    <name type="scientific">Paenibacillus methanolicus</name>
    <dbReference type="NCBI Taxonomy" id="582686"/>
    <lineage>
        <taxon>Bacteria</taxon>
        <taxon>Bacillati</taxon>
        <taxon>Bacillota</taxon>
        <taxon>Bacilli</taxon>
        <taxon>Bacillales</taxon>
        <taxon>Paenibacillaceae</taxon>
        <taxon>Paenibacillus</taxon>
    </lineage>
</organism>
<feature type="domain" description="Metallo-beta-lactamase" evidence="4">
    <location>
        <begin position="26"/>
        <end position="231"/>
    </location>
</feature>
<evidence type="ECO:0000313" key="6">
    <source>
        <dbReference type="Proteomes" id="UP000323257"/>
    </source>
</evidence>
<dbReference type="PANTHER" id="PTHR47619">
    <property type="entry name" value="METALLO-HYDROLASE YYCJ-RELATED"/>
    <property type="match status" value="1"/>
</dbReference>
<dbReference type="SMART" id="SM00849">
    <property type="entry name" value="Lactamase_B"/>
    <property type="match status" value="1"/>
</dbReference>
<proteinExistence type="predicted"/>
<dbReference type="InterPro" id="IPR036866">
    <property type="entry name" value="RibonucZ/Hydroxyglut_hydro"/>
</dbReference>
<keyword evidence="6" id="KW-1185">Reference proteome</keyword>
<comment type="catalytic activity">
    <reaction evidence="3">
        <text>3',5'-cyclic UMP + H2O = UMP + H(+)</text>
        <dbReference type="Rhea" id="RHEA:70575"/>
        <dbReference type="ChEBI" id="CHEBI:15377"/>
        <dbReference type="ChEBI" id="CHEBI:15378"/>
        <dbReference type="ChEBI" id="CHEBI:57865"/>
        <dbReference type="ChEBI" id="CHEBI:184387"/>
    </reaction>
    <physiologicalReaction direction="left-to-right" evidence="3">
        <dbReference type="Rhea" id="RHEA:70576"/>
    </physiologicalReaction>
</comment>
<dbReference type="Gene3D" id="3.60.15.10">
    <property type="entry name" value="Ribonuclease Z/Hydroxyacylglutathione hydrolase-like"/>
    <property type="match status" value="1"/>
</dbReference>
<dbReference type="SUPFAM" id="SSF56281">
    <property type="entry name" value="Metallo-hydrolase/oxidoreductase"/>
    <property type="match status" value="1"/>
</dbReference>
<reference evidence="5 6" key="1">
    <citation type="submission" date="2019-07" db="EMBL/GenBank/DDBJ databases">
        <title>Genomic Encyclopedia of Type Strains, Phase III (KMG-III): the genomes of soil and plant-associated and newly described type strains.</title>
        <authorList>
            <person name="Whitman W."/>
        </authorList>
    </citation>
    <scope>NUCLEOTIDE SEQUENCE [LARGE SCALE GENOMIC DNA]</scope>
    <source>
        <strain evidence="5 6">BL24</strain>
    </source>
</reference>
<sequence length="293" mass="32972">MQPGRGKGQVKRAMGMRFTVLSSGSTGNATIVQSDEAAVLVDVGMSVKKMEELMRERGIAGHHLDAILVTHEHSDHIKGLGAFARKFNLPIFANEATWAALERHVGKIEPEKRVIMQTGETLTFGDLRTTSYAISHDAAEPVGYVFEDEDVKLSLATDLGYVSDKVRKMIEDSDVLVLESNHDVDMLRMGHYPWSTKRRILSDVGHLSNEAAGEALCYLMTDRTKRVYLAHLSLDHNLMDLAKLTVNNVLEGNGHFFRADEYPLRETYHDRPTPWDEVRRKQAYLALGRVQRL</sequence>